<dbReference type="Pfam" id="PF13041">
    <property type="entry name" value="PPR_2"/>
    <property type="match status" value="1"/>
</dbReference>
<organism evidence="4 5">
    <name type="scientific">Ilex paraguariensis</name>
    <name type="common">yerba mate</name>
    <dbReference type="NCBI Taxonomy" id="185542"/>
    <lineage>
        <taxon>Eukaryota</taxon>
        <taxon>Viridiplantae</taxon>
        <taxon>Streptophyta</taxon>
        <taxon>Embryophyta</taxon>
        <taxon>Tracheophyta</taxon>
        <taxon>Spermatophyta</taxon>
        <taxon>Magnoliopsida</taxon>
        <taxon>eudicotyledons</taxon>
        <taxon>Gunneridae</taxon>
        <taxon>Pentapetalae</taxon>
        <taxon>asterids</taxon>
        <taxon>campanulids</taxon>
        <taxon>Aquifoliales</taxon>
        <taxon>Aquifoliaceae</taxon>
        <taxon>Ilex</taxon>
    </lineage>
</organism>
<keyword evidence="5" id="KW-1185">Reference proteome</keyword>
<feature type="repeat" description="PPR" evidence="3">
    <location>
        <begin position="54"/>
        <end position="88"/>
    </location>
</feature>
<dbReference type="PANTHER" id="PTHR47934:SF6">
    <property type="entry name" value="MITOCHONDRIAL GROUP I INTRON SPLICING FACTOR CCM1-RELATED"/>
    <property type="match status" value="1"/>
</dbReference>
<evidence type="ECO:0008006" key="6">
    <source>
        <dbReference type="Google" id="ProtNLM"/>
    </source>
</evidence>
<dbReference type="InterPro" id="IPR011990">
    <property type="entry name" value="TPR-like_helical_dom_sf"/>
</dbReference>
<accession>A0ABC8U4B3</accession>
<dbReference type="Proteomes" id="UP001642360">
    <property type="component" value="Unassembled WGS sequence"/>
</dbReference>
<name>A0ABC8U4B3_9AQUA</name>
<dbReference type="Pfam" id="PF12854">
    <property type="entry name" value="PPR_1"/>
    <property type="match status" value="1"/>
</dbReference>
<comment type="caution">
    <text evidence="4">The sequence shown here is derived from an EMBL/GenBank/DDBJ whole genome shotgun (WGS) entry which is preliminary data.</text>
</comment>
<evidence type="ECO:0000256" key="1">
    <source>
        <dbReference type="ARBA" id="ARBA00007626"/>
    </source>
</evidence>
<dbReference type="InterPro" id="IPR051114">
    <property type="entry name" value="Mito_RNA_Proc_CCM1"/>
</dbReference>
<comment type="similarity">
    <text evidence="1">Belongs to the PPR family. P subfamily.</text>
</comment>
<feature type="repeat" description="PPR" evidence="3">
    <location>
        <begin position="19"/>
        <end position="53"/>
    </location>
</feature>
<dbReference type="InterPro" id="IPR002885">
    <property type="entry name" value="PPR_rpt"/>
</dbReference>
<dbReference type="PANTHER" id="PTHR47934">
    <property type="entry name" value="PENTATRICOPEPTIDE REPEAT-CONTAINING PROTEIN PET309, MITOCHONDRIAL"/>
    <property type="match status" value="1"/>
</dbReference>
<protein>
    <recommendedName>
        <fullName evidence="6">Pentatricopeptide repeat-containing protein</fullName>
    </recommendedName>
</protein>
<reference evidence="4 5" key="1">
    <citation type="submission" date="2024-02" db="EMBL/GenBank/DDBJ databases">
        <authorList>
            <person name="Vignale AGUSTIN F."/>
            <person name="Sosa J E."/>
            <person name="Modenutti C."/>
        </authorList>
    </citation>
    <scope>NUCLEOTIDE SEQUENCE [LARGE SCALE GENOMIC DNA]</scope>
</reference>
<dbReference type="PROSITE" id="PS51375">
    <property type="entry name" value="PPR"/>
    <property type="match status" value="2"/>
</dbReference>
<evidence type="ECO:0000256" key="3">
    <source>
        <dbReference type="PROSITE-ProRule" id="PRU00708"/>
    </source>
</evidence>
<dbReference type="AlphaFoldDB" id="A0ABC8U4B3"/>
<evidence type="ECO:0000256" key="2">
    <source>
        <dbReference type="ARBA" id="ARBA00022737"/>
    </source>
</evidence>
<dbReference type="NCBIfam" id="TIGR00756">
    <property type="entry name" value="PPR"/>
    <property type="match status" value="2"/>
</dbReference>
<dbReference type="Gene3D" id="1.25.40.10">
    <property type="entry name" value="Tetratricopeptide repeat domain"/>
    <property type="match status" value="1"/>
</dbReference>
<proteinExistence type="inferred from homology"/>
<evidence type="ECO:0000313" key="5">
    <source>
        <dbReference type="Proteomes" id="UP001642360"/>
    </source>
</evidence>
<evidence type="ECO:0000313" key="4">
    <source>
        <dbReference type="EMBL" id="CAK9176306.1"/>
    </source>
</evidence>
<keyword evidence="2" id="KW-0677">Repeat</keyword>
<gene>
    <name evidence="4" type="ORF">ILEXP_LOCUS46148</name>
</gene>
<sequence>MLLASDLYTEMLSKGIVPDAITYTVLVHGLCNKGQIENARKVLKEMDGKNMAPSVLIYNTLIAGYFSEGNLQEAFRLHDEMLDRGLVFSH</sequence>
<dbReference type="EMBL" id="CAUOFW020006802">
    <property type="protein sequence ID" value="CAK9176306.1"/>
    <property type="molecule type" value="Genomic_DNA"/>
</dbReference>